<sequence>MSVLKHKSARNGFSLLEVTIAAMMSSMVVVLASTVAVDIGRGFVEGIAEARIATEFRILTGTLQRDFAGSLPEARSGPVKQWRLVGRQLVSDTELRLCFDADEDGSVDWVDDRIITYLLDDGQLIRSDSISGTEFVVAENLSFLSFSIDAGLITTDFQFSLGGLEEPFTYVTADLP</sequence>
<reference evidence="2 3" key="1">
    <citation type="submission" date="2019-08" db="EMBL/GenBank/DDBJ databases">
        <title>Deep-cultivation of Planctomycetes and their phenomic and genomic characterization uncovers novel biology.</title>
        <authorList>
            <person name="Wiegand S."/>
            <person name="Jogler M."/>
            <person name="Boedeker C."/>
            <person name="Pinto D."/>
            <person name="Vollmers J."/>
            <person name="Rivas-Marin E."/>
            <person name="Kohn T."/>
            <person name="Peeters S.H."/>
            <person name="Heuer A."/>
            <person name="Rast P."/>
            <person name="Oberbeckmann S."/>
            <person name="Bunk B."/>
            <person name="Jeske O."/>
            <person name="Meyerdierks A."/>
            <person name="Storesund J.E."/>
            <person name="Kallscheuer N."/>
            <person name="Luecker S."/>
            <person name="Lage O.M."/>
            <person name="Pohl T."/>
            <person name="Merkel B.J."/>
            <person name="Hornburger P."/>
            <person name="Mueller R.-W."/>
            <person name="Bruemmer F."/>
            <person name="Labrenz M."/>
            <person name="Spormann A.M."/>
            <person name="Op Den Camp H."/>
            <person name="Overmann J."/>
            <person name="Amann R."/>
            <person name="Jetten M.S.M."/>
            <person name="Mascher T."/>
            <person name="Medema M.H."/>
            <person name="Devos D.P."/>
            <person name="Kaster A.-K."/>
            <person name="Ovreas L."/>
            <person name="Rohde M."/>
            <person name="Galperin M.Y."/>
            <person name="Jogler C."/>
        </authorList>
    </citation>
    <scope>NUCLEOTIDE SEQUENCE [LARGE SCALE GENOMIC DNA]</scope>
    <source>
        <strain evidence="2 3">LF1</strain>
    </source>
</reference>
<dbReference type="Proteomes" id="UP000322699">
    <property type="component" value="Unassembled WGS sequence"/>
</dbReference>
<feature type="transmembrane region" description="Helical" evidence="1">
    <location>
        <begin position="12"/>
        <end position="32"/>
    </location>
</feature>
<name>A0A5B1CRC5_9BACT</name>
<evidence type="ECO:0000256" key="1">
    <source>
        <dbReference type="SAM" id="Phobius"/>
    </source>
</evidence>
<keyword evidence="1" id="KW-0812">Transmembrane</keyword>
<dbReference type="RefSeq" id="WP_068264780.1">
    <property type="nucleotide sequence ID" value="NZ_LWSK01000069.1"/>
</dbReference>
<evidence type="ECO:0008006" key="4">
    <source>
        <dbReference type="Google" id="ProtNLM"/>
    </source>
</evidence>
<evidence type="ECO:0000313" key="2">
    <source>
        <dbReference type="EMBL" id="KAA1262190.1"/>
    </source>
</evidence>
<dbReference type="EMBL" id="VRLW01000001">
    <property type="protein sequence ID" value="KAA1262190.1"/>
    <property type="molecule type" value="Genomic_DNA"/>
</dbReference>
<accession>A0A5B1CRC5</accession>
<comment type="caution">
    <text evidence="2">The sequence shown here is derived from an EMBL/GenBank/DDBJ whole genome shotgun (WGS) entry which is preliminary data.</text>
</comment>
<keyword evidence="1" id="KW-0472">Membrane</keyword>
<gene>
    <name evidence="2" type="ORF">LF1_47520</name>
</gene>
<keyword evidence="3" id="KW-1185">Reference proteome</keyword>
<dbReference type="OrthoDB" id="278890at2"/>
<dbReference type="AlphaFoldDB" id="A0A5B1CRC5"/>
<keyword evidence="1" id="KW-1133">Transmembrane helix</keyword>
<protein>
    <recommendedName>
        <fullName evidence="4">Prepilin-type N-terminal cleavage/methylation domain-containing protein</fullName>
    </recommendedName>
</protein>
<proteinExistence type="predicted"/>
<evidence type="ECO:0000313" key="3">
    <source>
        <dbReference type="Proteomes" id="UP000322699"/>
    </source>
</evidence>
<organism evidence="2 3">
    <name type="scientific">Rubripirellula obstinata</name>
    <dbReference type="NCBI Taxonomy" id="406547"/>
    <lineage>
        <taxon>Bacteria</taxon>
        <taxon>Pseudomonadati</taxon>
        <taxon>Planctomycetota</taxon>
        <taxon>Planctomycetia</taxon>
        <taxon>Pirellulales</taxon>
        <taxon>Pirellulaceae</taxon>
        <taxon>Rubripirellula</taxon>
    </lineage>
</organism>